<dbReference type="InterPro" id="IPR019758">
    <property type="entry name" value="Pept_S26A_signal_pept_1_CS"/>
</dbReference>
<evidence type="ECO:0000256" key="2">
    <source>
        <dbReference type="ARBA" id="ARBA00004401"/>
    </source>
</evidence>
<dbReference type="Gene3D" id="2.10.109.10">
    <property type="entry name" value="Umud Fragment, subunit A"/>
    <property type="match status" value="1"/>
</dbReference>
<feature type="active site" evidence="6">
    <location>
        <position position="44"/>
    </location>
</feature>
<evidence type="ECO:0000313" key="10">
    <source>
        <dbReference type="Proteomes" id="UP000183975"/>
    </source>
</evidence>
<organism evidence="9 10">
    <name type="scientific">Anaerotignum lactatifermentans DSM 14214</name>
    <dbReference type="NCBI Taxonomy" id="1121323"/>
    <lineage>
        <taxon>Bacteria</taxon>
        <taxon>Bacillati</taxon>
        <taxon>Bacillota</taxon>
        <taxon>Clostridia</taxon>
        <taxon>Lachnospirales</taxon>
        <taxon>Anaerotignaceae</taxon>
        <taxon>Anaerotignum</taxon>
    </lineage>
</organism>
<dbReference type="Proteomes" id="UP000183975">
    <property type="component" value="Unassembled WGS sequence"/>
</dbReference>
<evidence type="ECO:0000259" key="8">
    <source>
        <dbReference type="Pfam" id="PF10502"/>
    </source>
</evidence>
<keyword evidence="7" id="KW-0472">Membrane</keyword>
<feature type="domain" description="Peptidase S26" evidence="8">
    <location>
        <begin position="14"/>
        <end position="177"/>
    </location>
</feature>
<dbReference type="GO" id="GO:0009003">
    <property type="term" value="F:signal peptidase activity"/>
    <property type="evidence" value="ECO:0007669"/>
    <property type="project" value="UniProtKB-EC"/>
</dbReference>
<dbReference type="PRINTS" id="PR00727">
    <property type="entry name" value="LEADERPTASE"/>
</dbReference>
<dbReference type="EC" id="3.4.21.89" evidence="4 7"/>
<reference evidence="9 10" key="1">
    <citation type="submission" date="2016-11" db="EMBL/GenBank/DDBJ databases">
        <authorList>
            <person name="Jaros S."/>
            <person name="Januszkiewicz K."/>
            <person name="Wedrychowicz H."/>
        </authorList>
    </citation>
    <scope>NUCLEOTIDE SEQUENCE [LARGE SCALE GENOMIC DNA]</scope>
    <source>
        <strain evidence="9 10">DSM 14214</strain>
    </source>
</reference>
<gene>
    <name evidence="9" type="ORF">SAMN02745138_01639</name>
</gene>
<evidence type="ECO:0000256" key="7">
    <source>
        <dbReference type="RuleBase" id="RU362042"/>
    </source>
</evidence>
<keyword evidence="7" id="KW-0812">Transmembrane</keyword>
<dbReference type="NCBIfam" id="TIGR02227">
    <property type="entry name" value="sigpep_I_bact"/>
    <property type="match status" value="1"/>
</dbReference>
<dbReference type="InterPro" id="IPR019533">
    <property type="entry name" value="Peptidase_S26"/>
</dbReference>
<dbReference type="GO" id="GO:0004252">
    <property type="term" value="F:serine-type endopeptidase activity"/>
    <property type="evidence" value="ECO:0007669"/>
    <property type="project" value="InterPro"/>
</dbReference>
<evidence type="ECO:0000256" key="3">
    <source>
        <dbReference type="ARBA" id="ARBA00009370"/>
    </source>
</evidence>
<evidence type="ECO:0000313" key="9">
    <source>
        <dbReference type="EMBL" id="SHK38724.1"/>
    </source>
</evidence>
<dbReference type="InterPro" id="IPR019757">
    <property type="entry name" value="Pept_S26A_signal_pept_1_Lys-AS"/>
</dbReference>
<protein>
    <recommendedName>
        <fullName evidence="4 7">Signal peptidase I</fullName>
        <ecNumber evidence="4 7">3.4.21.89</ecNumber>
    </recommendedName>
</protein>
<comment type="catalytic activity">
    <reaction evidence="1 7">
        <text>Cleavage of hydrophobic, N-terminal signal or leader sequences from secreted and periplasmic proteins.</text>
        <dbReference type="EC" id="3.4.21.89"/>
    </reaction>
</comment>
<proteinExistence type="inferred from homology"/>
<dbReference type="PROSITE" id="PS00761">
    <property type="entry name" value="SPASE_I_3"/>
    <property type="match status" value="1"/>
</dbReference>
<dbReference type="OrthoDB" id="9802919at2"/>
<dbReference type="RefSeq" id="WP_072850791.1">
    <property type="nucleotide sequence ID" value="NZ_FRAH01000025.1"/>
</dbReference>
<keyword evidence="5 7" id="KW-0378">Hydrolase</keyword>
<feature type="active site" evidence="6">
    <location>
        <position position="88"/>
    </location>
</feature>
<feature type="transmembrane region" description="Helical" evidence="7">
    <location>
        <begin position="12"/>
        <end position="40"/>
    </location>
</feature>
<dbReference type="GO" id="GO:0006465">
    <property type="term" value="P:signal peptide processing"/>
    <property type="evidence" value="ECO:0007669"/>
    <property type="project" value="InterPro"/>
</dbReference>
<dbReference type="InterPro" id="IPR036286">
    <property type="entry name" value="LexA/Signal_pep-like_sf"/>
</dbReference>
<dbReference type="CDD" id="cd06530">
    <property type="entry name" value="S26_SPase_I"/>
    <property type="match status" value="1"/>
</dbReference>
<comment type="subcellular location">
    <subcellularLocation>
        <location evidence="2">Cell membrane</location>
        <topology evidence="2">Single-pass type II membrane protein</topology>
    </subcellularLocation>
    <subcellularLocation>
        <location evidence="7">Membrane</location>
        <topology evidence="7">Single-pass type II membrane protein</topology>
    </subcellularLocation>
</comment>
<evidence type="ECO:0000256" key="6">
    <source>
        <dbReference type="PIRSR" id="PIRSR600223-1"/>
    </source>
</evidence>
<keyword evidence="7" id="KW-1133">Transmembrane helix</keyword>
<evidence type="ECO:0000256" key="4">
    <source>
        <dbReference type="ARBA" id="ARBA00013208"/>
    </source>
</evidence>
<keyword evidence="7" id="KW-0645">Protease</keyword>
<dbReference type="EMBL" id="FRAH01000025">
    <property type="protein sequence ID" value="SHK38724.1"/>
    <property type="molecule type" value="Genomic_DNA"/>
</dbReference>
<evidence type="ECO:0000256" key="5">
    <source>
        <dbReference type="ARBA" id="ARBA00022801"/>
    </source>
</evidence>
<comment type="similarity">
    <text evidence="3 7">Belongs to the peptidase S26 family.</text>
</comment>
<dbReference type="Pfam" id="PF10502">
    <property type="entry name" value="Peptidase_S26"/>
    <property type="match status" value="1"/>
</dbReference>
<sequence>MSRKKTEKDKKVWISTLIQMVAIVVIVLLLRTFVIGTIYVKGSSMEPNFHHGDFLVINKLETRVASPQVDDIVICKLDNVEYQENIIKRVIGLPGDEIDLRNNGSGIYHLYINGTLVEEPYIAEPMQDKGDITYPFVVPEDCYFVMGDNRNASTDSRRQSIGAIEKEDIMGRVVLRLYPFSDIGMVK</sequence>
<dbReference type="AlphaFoldDB" id="A0A1M6S1M1"/>
<evidence type="ECO:0000256" key="1">
    <source>
        <dbReference type="ARBA" id="ARBA00000677"/>
    </source>
</evidence>
<dbReference type="GO" id="GO:0005886">
    <property type="term" value="C:plasma membrane"/>
    <property type="evidence" value="ECO:0007669"/>
    <property type="project" value="UniProtKB-SubCell"/>
</dbReference>
<dbReference type="InterPro" id="IPR000223">
    <property type="entry name" value="Pept_S26A_signal_pept_1"/>
</dbReference>
<dbReference type="SUPFAM" id="SSF51306">
    <property type="entry name" value="LexA/Signal peptidase"/>
    <property type="match status" value="1"/>
</dbReference>
<dbReference type="PANTHER" id="PTHR43390">
    <property type="entry name" value="SIGNAL PEPTIDASE I"/>
    <property type="match status" value="1"/>
</dbReference>
<keyword evidence="10" id="KW-1185">Reference proteome</keyword>
<dbReference type="GeneID" id="78176520"/>
<dbReference type="PROSITE" id="PS00760">
    <property type="entry name" value="SPASE_I_2"/>
    <property type="match status" value="1"/>
</dbReference>
<accession>A0A1M6S1M1</accession>
<dbReference type="PANTHER" id="PTHR43390:SF1">
    <property type="entry name" value="CHLOROPLAST PROCESSING PEPTIDASE"/>
    <property type="match status" value="1"/>
</dbReference>
<name>A0A1M6S1M1_9FIRM</name>